<proteinExistence type="inferred from homology"/>
<dbReference type="InterPro" id="IPR056836">
    <property type="entry name" value="ARM_TT21_4th"/>
</dbReference>
<dbReference type="GO" id="GO:0061512">
    <property type="term" value="P:protein localization to cilium"/>
    <property type="evidence" value="ECO:0007669"/>
    <property type="project" value="TreeGrafter"/>
</dbReference>
<keyword evidence="2" id="KW-0677">Repeat</keyword>
<evidence type="ECO:0000259" key="7">
    <source>
        <dbReference type="Pfam" id="PF25064"/>
    </source>
</evidence>
<keyword evidence="10" id="KW-1185">Reference proteome</keyword>
<protein>
    <submittedName>
        <fullName evidence="9">Tetratricopeptide repeat protein 21B</fullName>
    </submittedName>
</protein>
<dbReference type="SUPFAM" id="SSF48452">
    <property type="entry name" value="TPR-like"/>
    <property type="match status" value="3"/>
</dbReference>
<dbReference type="AlphaFoldDB" id="A0AAD5T133"/>
<feature type="repeat" description="TPR" evidence="4">
    <location>
        <begin position="871"/>
        <end position="904"/>
    </location>
</feature>
<evidence type="ECO:0000256" key="1">
    <source>
        <dbReference type="ARBA" id="ARBA00010935"/>
    </source>
</evidence>
<dbReference type="PANTHER" id="PTHR14699:SF0">
    <property type="entry name" value="TETRATRICOPEPTIDE REPEAT PROTEIN 21 HOMOLOG"/>
    <property type="match status" value="1"/>
</dbReference>
<organism evidence="9 10">
    <name type="scientific">Physocladia obscura</name>
    <dbReference type="NCBI Taxonomy" id="109957"/>
    <lineage>
        <taxon>Eukaryota</taxon>
        <taxon>Fungi</taxon>
        <taxon>Fungi incertae sedis</taxon>
        <taxon>Chytridiomycota</taxon>
        <taxon>Chytridiomycota incertae sedis</taxon>
        <taxon>Chytridiomycetes</taxon>
        <taxon>Chytridiales</taxon>
        <taxon>Chytriomycetaceae</taxon>
        <taxon>Physocladia</taxon>
    </lineage>
</organism>
<accession>A0AAD5T133</accession>
<dbReference type="EMBL" id="JADGJH010000722">
    <property type="protein sequence ID" value="KAJ3123687.1"/>
    <property type="molecule type" value="Genomic_DNA"/>
</dbReference>
<dbReference type="InterPro" id="IPR056835">
    <property type="entry name" value="ARM_TT21_5th"/>
</dbReference>
<dbReference type="Pfam" id="PF25058">
    <property type="entry name" value="ARM_TT21"/>
    <property type="match status" value="1"/>
</dbReference>
<feature type="domain" description="Tetratricopeptide repeat protein 21A/21B fourth ARM" evidence="8">
    <location>
        <begin position="357"/>
        <end position="511"/>
    </location>
</feature>
<dbReference type="InterPro" id="IPR019734">
    <property type="entry name" value="TPR_rpt"/>
</dbReference>
<dbReference type="InterPro" id="IPR011990">
    <property type="entry name" value="TPR-like_helical_dom_sf"/>
</dbReference>
<evidence type="ECO:0000256" key="4">
    <source>
        <dbReference type="PROSITE-ProRule" id="PRU00339"/>
    </source>
</evidence>
<dbReference type="Gene3D" id="1.25.40.10">
    <property type="entry name" value="Tetratricopeptide repeat domain"/>
    <property type="match status" value="4"/>
</dbReference>
<comment type="similarity">
    <text evidence="1">Belongs to the TTC21 family.</text>
</comment>
<dbReference type="PROSITE" id="PS50005">
    <property type="entry name" value="TPR"/>
    <property type="match status" value="1"/>
</dbReference>
<dbReference type="FunFam" id="1.25.40.10:FF:000219">
    <property type="entry name" value="Tetratricopeptide repeat domain 21B"/>
    <property type="match status" value="1"/>
</dbReference>
<feature type="domain" description="Tetratricopeptide repeat protein 21A/21B second ARM" evidence="5">
    <location>
        <begin position="3"/>
        <end position="137"/>
    </location>
</feature>
<dbReference type="InterPro" id="IPR056834">
    <property type="entry name" value="ARM_TT21_C"/>
</dbReference>
<evidence type="ECO:0000313" key="9">
    <source>
        <dbReference type="EMBL" id="KAJ3123687.1"/>
    </source>
</evidence>
<evidence type="ECO:0000259" key="6">
    <source>
        <dbReference type="Pfam" id="PF25063"/>
    </source>
</evidence>
<dbReference type="InterPro" id="IPR056832">
    <property type="entry name" value="ARM_TT21_2nd"/>
</dbReference>
<dbReference type="Proteomes" id="UP001211907">
    <property type="component" value="Unassembled WGS sequence"/>
</dbReference>
<evidence type="ECO:0000256" key="2">
    <source>
        <dbReference type="ARBA" id="ARBA00022737"/>
    </source>
</evidence>
<evidence type="ECO:0000259" key="8">
    <source>
        <dbReference type="Pfam" id="PF25068"/>
    </source>
</evidence>
<dbReference type="Pfam" id="PF25060">
    <property type="entry name" value="ARM_TT21_2nd"/>
    <property type="match status" value="1"/>
</dbReference>
<evidence type="ECO:0000313" key="10">
    <source>
        <dbReference type="Proteomes" id="UP001211907"/>
    </source>
</evidence>
<evidence type="ECO:0000259" key="5">
    <source>
        <dbReference type="Pfam" id="PF25060"/>
    </source>
</evidence>
<keyword evidence="3 4" id="KW-0802">TPR repeat</keyword>
<dbReference type="InterPro" id="IPR040364">
    <property type="entry name" value="TTC21A/TTC21B"/>
</dbReference>
<dbReference type="GO" id="GO:0005929">
    <property type="term" value="C:cilium"/>
    <property type="evidence" value="ECO:0007669"/>
    <property type="project" value="GOC"/>
</dbReference>
<sequence>MAKYKYTDTDKQARHLKHAYELVRKELSTKIIGLSYYIKTNPDFLMELALDTLDNCPQNPRREGEELHPFLANAYEILLQVIKIAPGNVEASYSLGKVKYLMGDLVAAQSMANNCLKVDSTHAKAHVLTAQVQLANGNSKGCLAALDIGLSSNFEVRHILMFHILRAKAYKMQGSNEEALKVLVGAMGMSAMRESAERLLPTIKQTETVPTISERVTLYLELADTYSKTKNLVEAVKVIEEAIRHFGNTVESHRIVLASADLAIERGEVENALAILTNIGSTHPSFVEAKCKIALIYLIHKKDKKAYVRCYNDLFERNKSIETCILLGEAYMNIQEPEKAIEVYENGLDLFDGGSVLACKIGKALVKTHDYARAISYYETALSKNTPNASSLRTDLAELYFKLKNYDDVERVVLEALDHTRSDDSIILNLDTKLNILQARSYRFAGKYENAITNFSKARDLQLRIISGDSVSNDTGEFKKVVAEICYELGETYSGHMNDNNQAIIYFNEAIQNYPLHQKSKLALCRLSIGKNDLSTAQTQCTSLLRDDADNHAATIIMAELQFLTNDYPSALSHYKSLLEKQIPVPTVAAASLISSPAISITSSVVGALEKSPISTSQHYTPTQQFTALRKAIEMMRRAGKMNDAEQLFEIIERGYGGSRKILLHAGYHFCKGLQYRYTNSPNEALKEFNYARRDSEWGIESLYNMIEIFLNPDNETIGGDVLEAVADGGGSGDQNDADILALFTADKLIKELPQNPKSIRTQILECHAWMATKQKTEIDRALTHFTQILQEEADHVPSLLGIAVACMLLKQPPRARNQLKRIVKMDWNAKWADHYERAWLLLADIHIQGGKYDLATDLLKRCLTKNKSCSKAYEYLGYIMEKEASYKDAADSYNQAWKLERESNASIGFKLAFNHLKAKKYVEAVEICQKVLKMYPDYPKIRKEILDKARSLLRV</sequence>
<dbReference type="Pfam" id="PF25063">
    <property type="entry name" value="ARM_TT21_C"/>
    <property type="match status" value="1"/>
</dbReference>
<comment type="caution">
    <text evidence="9">The sequence shown here is derived from an EMBL/GenBank/DDBJ whole genome shotgun (WGS) entry which is preliminary data.</text>
</comment>
<name>A0AAD5T133_9FUNG</name>
<dbReference type="GO" id="GO:0035721">
    <property type="term" value="P:intraciliary retrograde transport"/>
    <property type="evidence" value="ECO:0007669"/>
    <property type="project" value="TreeGrafter"/>
</dbReference>
<dbReference type="Pfam" id="PF25064">
    <property type="entry name" value="ARM_TT21_5th"/>
    <property type="match status" value="1"/>
</dbReference>
<dbReference type="PANTHER" id="PTHR14699">
    <property type="entry name" value="STI2 PROTEIN-RELATED"/>
    <property type="match status" value="1"/>
</dbReference>
<dbReference type="Pfam" id="PF25068">
    <property type="entry name" value="ARM_TT21_4th"/>
    <property type="match status" value="1"/>
</dbReference>
<reference evidence="9" key="1">
    <citation type="submission" date="2020-05" db="EMBL/GenBank/DDBJ databases">
        <title>Phylogenomic resolution of chytrid fungi.</title>
        <authorList>
            <person name="Stajich J.E."/>
            <person name="Amses K."/>
            <person name="Simmons R."/>
            <person name="Seto K."/>
            <person name="Myers J."/>
            <person name="Bonds A."/>
            <person name="Quandt C.A."/>
            <person name="Barry K."/>
            <person name="Liu P."/>
            <person name="Grigoriev I."/>
            <person name="Longcore J.E."/>
            <person name="James T.Y."/>
        </authorList>
    </citation>
    <scope>NUCLEOTIDE SEQUENCE</scope>
    <source>
        <strain evidence="9">JEL0513</strain>
    </source>
</reference>
<dbReference type="SMART" id="SM00028">
    <property type="entry name" value="TPR"/>
    <property type="match status" value="12"/>
</dbReference>
<dbReference type="GO" id="GO:0030991">
    <property type="term" value="C:intraciliary transport particle A"/>
    <property type="evidence" value="ECO:0007669"/>
    <property type="project" value="TreeGrafter"/>
</dbReference>
<dbReference type="Pfam" id="PF13176">
    <property type="entry name" value="TPR_7"/>
    <property type="match status" value="1"/>
</dbReference>
<feature type="domain" description="Tetratricopeptide repeat protein 21A/21B C-terminal ARM" evidence="6">
    <location>
        <begin position="745"/>
        <end position="951"/>
    </location>
</feature>
<gene>
    <name evidence="9" type="primary">TTC21B_2</name>
    <name evidence="9" type="ORF">HK100_011523</name>
</gene>
<evidence type="ECO:0000256" key="3">
    <source>
        <dbReference type="ARBA" id="ARBA00022803"/>
    </source>
</evidence>
<feature type="domain" description="Tetratricopeptide repeat protein 21A/21B fifth ARM repeats" evidence="7">
    <location>
        <begin position="624"/>
        <end position="711"/>
    </location>
</feature>
<dbReference type="FunFam" id="1.25.40.10:FF:000197">
    <property type="entry name" value="Tetratricopeptide repeat domain 21B"/>
    <property type="match status" value="1"/>
</dbReference>